<keyword evidence="3" id="KW-1185">Reference proteome</keyword>
<evidence type="ECO:0000313" key="3">
    <source>
        <dbReference type="Proteomes" id="UP001205105"/>
    </source>
</evidence>
<dbReference type="PANTHER" id="PTHR21207">
    <property type="entry name" value="PARKIN COREGULATED GENE PROTEIN PARK2 COREGULATED"/>
    <property type="match status" value="1"/>
</dbReference>
<comment type="caution">
    <text evidence="2">The sequence shown here is derived from an EMBL/GenBank/DDBJ whole genome shotgun (WGS) entry which is preliminary data.</text>
</comment>
<evidence type="ECO:0000256" key="1">
    <source>
        <dbReference type="SAM" id="MobiDB-lite"/>
    </source>
</evidence>
<feature type="region of interest" description="Disordered" evidence="1">
    <location>
        <begin position="33"/>
        <end position="99"/>
    </location>
</feature>
<dbReference type="GO" id="GO:0030544">
    <property type="term" value="F:Hsp70 protein binding"/>
    <property type="evidence" value="ECO:0007669"/>
    <property type="project" value="TreeGrafter"/>
</dbReference>
<dbReference type="InterPro" id="IPR019399">
    <property type="entry name" value="Parkin_co-regulated_protein"/>
</dbReference>
<dbReference type="EMBL" id="JADXDR010000178">
    <property type="protein sequence ID" value="KAI7836729.1"/>
    <property type="molecule type" value="Genomic_DNA"/>
</dbReference>
<accession>A0AAD5DLU2</accession>
<sequence length="247" mass="26344">MCEALEPTNAALTAGAVAAAACRRSFAGAMVSFEANEPTERPDPTHYLRKREGSPGGLKQAQRPAASKTGSPGRHGSPSGSGGLIPAARGASPGSPGAAAQCSTTFWKMYQRGALPIRVDQDRPGRNGLKWTADLSAIDLHYYLPIFVDGLLETQACVERCEGAGLALVPYYRQLLPPIAHRVDDNLNIGDAIDYGQRKHSGSLGDLVLATLRRLEQSGGPDAYLHIKYHVATYESAVRPSRVARKP</sequence>
<organism evidence="2 3">
    <name type="scientific">Chlorella ohadii</name>
    <dbReference type="NCBI Taxonomy" id="2649997"/>
    <lineage>
        <taxon>Eukaryota</taxon>
        <taxon>Viridiplantae</taxon>
        <taxon>Chlorophyta</taxon>
        <taxon>core chlorophytes</taxon>
        <taxon>Trebouxiophyceae</taxon>
        <taxon>Chlorellales</taxon>
        <taxon>Chlorellaceae</taxon>
        <taxon>Chlorella clade</taxon>
        <taxon>Chlorella</taxon>
    </lineage>
</organism>
<dbReference type="Proteomes" id="UP001205105">
    <property type="component" value="Unassembled WGS sequence"/>
</dbReference>
<protein>
    <submittedName>
        <fullName evidence="2">Uncharacterized protein</fullName>
    </submittedName>
</protein>
<dbReference type="GO" id="GO:0051879">
    <property type="term" value="F:Hsp90 protein binding"/>
    <property type="evidence" value="ECO:0007669"/>
    <property type="project" value="TreeGrafter"/>
</dbReference>
<reference evidence="2" key="1">
    <citation type="submission" date="2020-11" db="EMBL/GenBank/DDBJ databases">
        <title>Chlorella ohadii genome sequencing and assembly.</title>
        <authorList>
            <person name="Murik O."/>
            <person name="Treves H."/>
            <person name="Kedem I."/>
            <person name="Shotland Y."/>
            <person name="Kaplan A."/>
        </authorList>
    </citation>
    <scope>NUCLEOTIDE SEQUENCE</scope>
    <source>
        <strain evidence="2">1</strain>
    </source>
</reference>
<evidence type="ECO:0000313" key="2">
    <source>
        <dbReference type="EMBL" id="KAI7836729.1"/>
    </source>
</evidence>
<dbReference type="Pfam" id="PF10274">
    <property type="entry name" value="ParcG"/>
    <property type="match status" value="2"/>
</dbReference>
<name>A0AAD5DLU2_9CHLO</name>
<feature type="compositionally biased region" description="Low complexity" evidence="1">
    <location>
        <begin position="86"/>
        <end position="99"/>
    </location>
</feature>
<proteinExistence type="predicted"/>
<gene>
    <name evidence="2" type="ORF">COHA_009427</name>
</gene>
<dbReference type="PANTHER" id="PTHR21207:SF2">
    <property type="entry name" value="PARKIN COREGULATED GENE PROTEIN"/>
    <property type="match status" value="1"/>
</dbReference>
<feature type="compositionally biased region" description="Basic and acidic residues" evidence="1">
    <location>
        <begin position="38"/>
        <end position="53"/>
    </location>
</feature>
<dbReference type="AlphaFoldDB" id="A0AAD5DLU2"/>